<dbReference type="CDD" id="cd07521">
    <property type="entry name" value="HAD_FCP1-like"/>
    <property type="match status" value="1"/>
</dbReference>
<comment type="subunit">
    <text evidence="1">Component of the TIM23 complex.</text>
</comment>
<dbReference type="Pfam" id="PF03031">
    <property type="entry name" value="NIF"/>
    <property type="match status" value="1"/>
</dbReference>
<comment type="subcellular location">
    <subcellularLocation>
        <location evidence="1">Mitochondrion inner membrane</location>
        <topology evidence="1">Single-pass membrane protein</topology>
    </subcellularLocation>
</comment>
<dbReference type="OrthoDB" id="277011at2759"/>
<keyword evidence="1" id="KW-0813">Transport</keyword>
<evidence type="ECO:0000313" key="4">
    <source>
        <dbReference type="Proteomes" id="UP000187209"/>
    </source>
</evidence>
<dbReference type="InterPro" id="IPR036412">
    <property type="entry name" value="HAD-like_sf"/>
</dbReference>
<dbReference type="InterPro" id="IPR004274">
    <property type="entry name" value="FCP1_dom"/>
</dbReference>
<comment type="caution">
    <text evidence="3">The sequence shown here is derived from an EMBL/GenBank/DDBJ whole genome shotgun (WGS) entry which is preliminary data.</text>
</comment>
<keyword evidence="1" id="KW-0811">Translocation</keyword>
<keyword evidence="1" id="KW-0653">Protein transport</keyword>
<comment type="similarity">
    <text evidence="1">Belongs to the TIM50 family.</text>
</comment>
<dbReference type="InterPro" id="IPR023214">
    <property type="entry name" value="HAD_sf"/>
</dbReference>
<evidence type="ECO:0000313" key="3">
    <source>
        <dbReference type="EMBL" id="OMJ94286.1"/>
    </source>
</evidence>
<accession>A0A1R2CZ57</accession>
<dbReference type="AlphaFoldDB" id="A0A1R2CZ57"/>
<dbReference type="GO" id="GO:0015031">
    <property type="term" value="P:protein transport"/>
    <property type="evidence" value="ECO:0007669"/>
    <property type="project" value="UniProtKB-KW"/>
</dbReference>
<feature type="domain" description="FCP1 homology" evidence="2">
    <location>
        <begin position="186"/>
        <end position="324"/>
    </location>
</feature>
<dbReference type="Proteomes" id="UP000187209">
    <property type="component" value="Unassembled WGS sequence"/>
</dbReference>
<dbReference type="SUPFAM" id="SSF56784">
    <property type="entry name" value="HAD-like"/>
    <property type="match status" value="1"/>
</dbReference>
<dbReference type="EMBL" id="MPUH01000029">
    <property type="protein sequence ID" value="OMJ94286.1"/>
    <property type="molecule type" value="Genomic_DNA"/>
</dbReference>
<dbReference type="PANTHER" id="PTHR12210">
    <property type="entry name" value="DULLARD PROTEIN PHOSPHATASE"/>
    <property type="match status" value="1"/>
</dbReference>
<gene>
    <name evidence="3" type="ORF">SteCoe_2630</name>
</gene>
<sequence length="342" mass="39338">MVKYTLDAEAEASLLKATILLEKLKNLIGNERKFDKKKFVKFLIKYSRSKSTCKNIQDSYIIIFICLIVQDHNENKNEAKKMISRCQMILSKILDLHAGGKGLTSECLIFKITQFVLNETISVITYNLSSSNPSQKIGLCTQLLKFLSKINFELLLKAMQKIMSDEIQESVFSLLINKSAPFLPSCSNNMITLVLDLDETLGHFSGNIFHPRPGVFEFISKMNSHYELVLFTSAVEIYANYAMNIIDPENHIKFRLCRQHIKLNNNKIVKDLEILGRDMSKVLIVDNDPRNFRLQSENGIFIKTWTGESDDKELYRLMDYLLNLSKAKGESVQQLMSKCYFK</sequence>
<comment type="function">
    <text evidence="1">Essential component of the TIM23 complex, a complex that mediates the translocation of transit peptide-containing proteins across the mitochondrial inner membrane.</text>
</comment>
<keyword evidence="4" id="KW-1185">Reference proteome</keyword>
<evidence type="ECO:0000256" key="1">
    <source>
        <dbReference type="RuleBase" id="RU365079"/>
    </source>
</evidence>
<evidence type="ECO:0000259" key="2">
    <source>
        <dbReference type="PROSITE" id="PS50969"/>
    </source>
</evidence>
<keyword evidence="1" id="KW-0496">Mitochondrion</keyword>
<dbReference type="InterPro" id="IPR050365">
    <property type="entry name" value="TIM50"/>
</dbReference>
<dbReference type="PROSITE" id="PS50969">
    <property type="entry name" value="FCP1"/>
    <property type="match status" value="1"/>
</dbReference>
<protein>
    <recommendedName>
        <fullName evidence="1">Mitochondrial import inner membrane translocase subunit TIM50</fullName>
    </recommendedName>
</protein>
<name>A0A1R2CZ57_9CILI</name>
<dbReference type="SMART" id="SM00577">
    <property type="entry name" value="CPDc"/>
    <property type="match status" value="1"/>
</dbReference>
<dbReference type="GO" id="GO:0005744">
    <property type="term" value="C:TIM23 mitochondrial import inner membrane translocase complex"/>
    <property type="evidence" value="ECO:0007669"/>
    <property type="project" value="UniProtKB-UniRule"/>
</dbReference>
<dbReference type="Gene3D" id="3.40.50.1000">
    <property type="entry name" value="HAD superfamily/HAD-like"/>
    <property type="match status" value="1"/>
</dbReference>
<organism evidence="3 4">
    <name type="scientific">Stentor coeruleus</name>
    <dbReference type="NCBI Taxonomy" id="5963"/>
    <lineage>
        <taxon>Eukaryota</taxon>
        <taxon>Sar</taxon>
        <taxon>Alveolata</taxon>
        <taxon>Ciliophora</taxon>
        <taxon>Postciliodesmatophora</taxon>
        <taxon>Heterotrichea</taxon>
        <taxon>Heterotrichida</taxon>
        <taxon>Stentoridae</taxon>
        <taxon>Stentor</taxon>
    </lineage>
</organism>
<proteinExistence type="inferred from homology"/>
<keyword evidence="1" id="KW-0809">Transit peptide</keyword>
<reference evidence="3 4" key="1">
    <citation type="submission" date="2016-11" db="EMBL/GenBank/DDBJ databases">
        <title>The macronuclear genome of Stentor coeruleus: a giant cell with tiny introns.</title>
        <authorList>
            <person name="Slabodnick M."/>
            <person name="Ruby J.G."/>
            <person name="Reiff S.B."/>
            <person name="Swart E.C."/>
            <person name="Gosai S."/>
            <person name="Prabakaran S."/>
            <person name="Witkowska E."/>
            <person name="Larue G.E."/>
            <person name="Fisher S."/>
            <person name="Freeman R.M."/>
            <person name="Gunawardena J."/>
            <person name="Chu W."/>
            <person name="Stover N.A."/>
            <person name="Gregory B.D."/>
            <person name="Nowacki M."/>
            <person name="Derisi J."/>
            <person name="Roy S.W."/>
            <person name="Marshall W.F."/>
            <person name="Sood P."/>
        </authorList>
    </citation>
    <scope>NUCLEOTIDE SEQUENCE [LARGE SCALE GENOMIC DNA]</scope>
    <source>
        <strain evidence="3">WM001</strain>
    </source>
</reference>